<sequence>MSYRAPLTIPLLLGAALLAPAALAGEGVNINRAGPETLAEGLYGVGPVKAEAIIEDRQANGPFESAAGLTRVDGIGPKTLDRNEQRIVLEAPEAGQEPE</sequence>
<dbReference type="EMBL" id="NRSH01000026">
    <property type="protein sequence ID" value="MBK1726164.1"/>
    <property type="molecule type" value="Genomic_DNA"/>
</dbReference>
<gene>
    <name evidence="2" type="ORF">CKO13_03815</name>
</gene>
<name>A0ABS1E5R7_9GAMM</name>
<evidence type="ECO:0000313" key="2">
    <source>
        <dbReference type="EMBL" id="MBK1726164.1"/>
    </source>
</evidence>
<proteinExistence type="predicted"/>
<dbReference type="InterPro" id="IPR004509">
    <property type="entry name" value="Competence_ComEA_HhH"/>
</dbReference>
<dbReference type="InterPro" id="IPR051675">
    <property type="entry name" value="Endo/Exo/Phosphatase_dom_1"/>
</dbReference>
<dbReference type="InterPro" id="IPR010994">
    <property type="entry name" value="RuvA_2-like"/>
</dbReference>
<dbReference type="RefSeq" id="WP_200256974.1">
    <property type="nucleotide sequence ID" value="NZ_NRSH01000026.1"/>
</dbReference>
<dbReference type="Proteomes" id="UP000738126">
    <property type="component" value="Unassembled WGS sequence"/>
</dbReference>
<dbReference type="SUPFAM" id="SSF47781">
    <property type="entry name" value="RuvA domain 2-like"/>
    <property type="match status" value="1"/>
</dbReference>
<evidence type="ECO:0008006" key="4">
    <source>
        <dbReference type="Google" id="ProtNLM"/>
    </source>
</evidence>
<protein>
    <recommendedName>
        <fullName evidence="4">Competence protein ComEA helix-hairpin-helix repeat protein</fullName>
    </recommendedName>
</protein>
<evidence type="ECO:0000313" key="3">
    <source>
        <dbReference type="Proteomes" id="UP000738126"/>
    </source>
</evidence>
<accession>A0ABS1E5R7</accession>
<dbReference type="PANTHER" id="PTHR21180:SF32">
    <property type="entry name" value="ENDONUCLEASE_EXONUCLEASE_PHOSPHATASE FAMILY DOMAIN-CONTAINING PROTEIN 1"/>
    <property type="match status" value="1"/>
</dbReference>
<feature type="signal peptide" evidence="1">
    <location>
        <begin position="1"/>
        <end position="24"/>
    </location>
</feature>
<reference evidence="2 3" key="1">
    <citation type="journal article" date="2020" name="Microorganisms">
        <title>Osmotic Adaptation and Compatible Solute Biosynthesis of Phototrophic Bacteria as Revealed from Genome Analyses.</title>
        <authorList>
            <person name="Imhoff J.F."/>
            <person name="Rahn T."/>
            <person name="Kunzel S."/>
            <person name="Keller A."/>
            <person name="Neulinger S.C."/>
        </authorList>
    </citation>
    <scope>NUCLEOTIDE SEQUENCE [LARGE SCALE GENOMIC DNA]</scope>
    <source>
        <strain evidence="2 3">DSM 15116</strain>
    </source>
</reference>
<dbReference type="Gene3D" id="1.10.150.280">
    <property type="entry name" value="AF1531-like domain"/>
    <property type="match status" value="1"/>
</dbReference>
<dbReference type="Pfam" id="PF12836">
    <property type="entry name" value="HHH_3"/>
    <property type="match status" value="1"/>
</dbReference>
<dbReference type="NCBIfam" id="TIGR00426">
    <property type="entry name" value="competence protein ComEA helix-hairpin-helix repeat region"/>
    <property type="match status" value="1"/>
</dbReference>
<keyword evidence="1" id="KW-0732">Signal</keyword>
<keyword evidence="3" id="KW-1185">Reference proteome</keyword>
<comment type="caution">
    <text evidence="2">The sequence shown here is derived from an EMBL/GenBank/DDBJ whole genome shotgun (WGS) entry which is preliminary data.</text>
</comment>
<organism evidence="2 3">
    <name type="scientific">Halorhodospira neutriphila</name>
    <dbReference type="NCBI Taxonomy" id="168379"/>
    <lineage>
        <taxon>Bacteria</taxon>
        <taxon>Pseudomonadati</taxon>
        <taxon>Pseudomonadota</taxon>
        <taxon>Gammaproteobacteria</taxon>
        <taxon>Chromatiales</taxon>
        <taxon>Ectothiorhodospiraceae</taxon>
        <taxon>Halorhodospira</taxon>
    </lineage>
</organism>
<evidence type="ECO:0000256" key="1">
    <source>
        <dbReference type="SAM" id="SignalP"/>
    </source>
</evidence>
<feature type="chain" id="PRO_5046856910" description="Competence protein ComEA helix-hairpin-helix repeat protein" evidence="1">
    <location>
        <begin position="25"/>
        <end position="99"/>
    </location>
</feature>
<dbReference type="PANTHER" id="PTHR21180">
    <property type="entry name" value="ENDONUCLEASE/EXONUCLEASE/PHOSPHATASE FAMILY DOMAIN-CONTAINING PROTEIN 1"/>
    <property type="match status" value="1"/>
</dbReference>